<keyword evidence="4 7" id="KW-0812">Transmembrane</keyword>
<feature type="transmembrane region" description="Helical" evidence="7">
    <location>
        <begin position="141"/>
        <end position="163"/>
    </location>
</feature>
<feature type="transmembrane region" description="Helical" evidence="7">
    <location>
        <begin position="12"/>
        <end position="32"/>
    </location>
</feature>
<feature type="domain" description="ABC transmembrane type-1" evidence="8">
    <location>
        <begin position="70"/>
        <end position="267"/>
    </location>
</feature>
<evidence type="ECO:0000256" key="2">
    <source>
        <dbReference type="ARBA" id="ARBA00022448"/>
    </source>
</evidence>
<feature type="transmembrane region" description="Helical" evidence="7">
    <location>
        <begin position="201"/>
        <end position="221"/>
    </location>
</feature>
<dbReference type="KEGG" id="blau:DQQ01_14370"/>
<comment type="similarity">
    <text evidence="7">Belongs to the binding-protein-dependent transport system permease family.</text>
</comment>
<dbReference type="EMBL" id="CP030280">
    <property type="protein sequence ID" value="AWY99107.1"/>
    <property type="molecule type" value="Genomic_DNA"/>
</dbReference>
<dbReference type="SUPFAM" id="SSF161098">
    <property type="entry name" value="MetI-like"/>
    <property type="match status" value="1"/>
</dbReference>
<dbReference type="Gene3D" id="1.10.3720.10">
    <property type="entry name" value="MetI-like"/>
    <property type="match status" value="1"/>
</dbReference>
<evidence type="ECO:0000256" key="5">
    <source>
        <dbReference type="ARBA" id="ARBA00022989"/>
    </source>
</evidence>
<evidence type="ECO:0000256" key="7">
    <source>
        <dbReference type="RuleBase" id="RU363032"/>
    </source>
</evidence>
<dbReference type="InterPro" id="IPR000515">
    <property type="entry name" value="MetI-like"/>
</dbReference>
<protein>
    <submittedName>
        <fullName evidence="9">Carbohydrate ABC transporter permease</fullName>
    </submittedName>
</protein>
<evidence type="ECO:0000256" key="1">
    <source>
        <dbReference type="ARBA" id="ARBA00004651"/>
    </source>
</evidence>
<evidence type="ECO:0000313" key="10">
    <source>
        <dbReference type="Proteomes" id="UP000250003"/>
    </source>
</evidence>
<dbReference type="Pfam" id="PF00528">
    <property type="entry name" value="BPD_transp_1"/>
    <property type="match status" value="1"/>
</dbReference>
<keyword evidence="5 7" id="KW-1133">Transmembrane helix</keyword>
<dbReference type="GO" id="GO:0005886">
    <property type="term" value="C:plasma membrane"/>
    <property type="evidence" value="ECO:0007669"/>
    <property type="project" value="UniProtKB-SubCell"/>
</dbReference>
<dbReference type="Proteomes" id="UP000250003">
    <property type="component" value="Chromosome"/>
</dbReference>
<evidence type="ECO:0000259" key="8">
    <source>
        <dbReference type="PROSITE" id="PS50928"/>
    </source>
</evidence>
<dbReference type="RefSeq" id="WP_111920552.1">
    <property type="nucleotide sequence ID" value="NZ_CP030280.1"/>
</dbReference>
<dbReference type="PROSITE" id="PS50928">
    <property type="entry name" value="ABC_TM1"/>
    <property type="match status" value="1"/>
</dbReference>
<comment type="subcellular location">
    <subcellularLocation>
        <location evidence="1 7">Cell membrane</location>
        <topology evidence="1 7">Multi-pass membrane protein</topology>
    </subcellularLocation>
</comment>
<keyword evidence="10" id="KW-1185">Reference proteome</keyword>
<dbReference type="PANTHER" id="PTHR43744">
    <property type="entry name" value="ABC TRANSPORTER PERMEASE PROTEIN MG189-RELATED-RELATED"/>
    <property type="match status" value="1"/>
</dbReference>
<feature type="transmembrane region" description="Helical" evidence="7">
    <location>
        <begin position="74"/>
        <end position="95"/>
    </location>
</feature>
<evidence type="ECO:0000256" key="3">
    <source>
        <dbReference type="ARBA" id="ARBA00022475"/>
    </source>
</evidence>
<gene>
    <name evidence="9" type="ORF">DQQ01_14370</name>
</gene>
<dbReference type="OrthoDB" id="9787837at2"/>
<proteinExistence type="inferred from homology"/>
<evidence type="ECO:0000256" key="4">
    <source>
        <dbReference type="ARBA" id="ARBA00022692"/>
    </source>
</evidence>
<keyword evidence="6 7" id="KW-0472">Membrane</keyword>
<dbReference type="InterPro" id="IPR035906">
    <property type="entry name" value="MetI-like_sf"/>
</dbReference>
<dbReference type="PANTHER" id="PTHR43744:SF2">
    <property type="entry name" value="ARABINOOLIGOSACCHARIDES TRANSPORT SYSTEM PERMEASE PROTEIN ARAQ"/>
    <property type="match status" value="1"/>
</dbReference>
<name>A0A2Z4UDS6_9FIRM</name>
<keyword evidence="3" id="KW-1003">Cell membrane</keyword>
<dbReference type="GO" id="GO:0055085">
    <property type="term" value="P:transmembrane transport"/>
    <property type="evidence" value="ECO:0007669"/>
    <property type="project" value="InterPro"/>
</dbReference>
<dbReference type="CDD" id="cd06261">
    <property type="entry name" value="TM_PBP2"/>
    <property type="match status" value="1"/>
</dbReference>
<accession>A0A2Z4UDS6</accession>
<feature type="transmembrane region" description="Helical" evidence="7">
    <location>
        <begin position="107"/>
        <end position="129"/>
    </location>
</feature>
<evidence type="ECO:0000313" key="9">
    <source>
        <dbReference type="EMBL" id="AWY99107.1"/>
    </source>
</evidence>
<evidence type="ECO:0000256" key="6">
    <source>
        <dbReference type="ARBA" id="ARBA00023136"/>
    </source>
</evidence>
<dbReference type="AlphaFoldDB" id="A0A2Z4UDS6"/>
<organism evidence="9 10">
    <name type="scientific">Blautia argi</name>
    <dbReference type="NCBI Taxonomy" id="1912897"/>
    <lineage>
        <taxon>Bacteria</taxon>
        <taxon>Bacillati</taxon>
        <taxon>Bacillota</taxon>
        <taxon>Clostridia</taxon>
        <taxon>Lachnospirales</taxon>
        <taxon>Lachnospiraceae</taxon>
        <taxon>Blautia</taxon>
    </lineage>
</organism>
<feature type="transmembrane region" description="Helical" evidence="7">
    <location>
        <begin position="246"/>
        <end position="266"/>
    </location>
</feature>
<keyword evidence="2 7" id="KW-0813">Transport</keyword>
<reference evidence="10" key="1">
    <citation type="submission" date="2018-06" db="EMBL/GenBank/DDBJ databases">
        <title>Description of Blautia argi sp. nov., a new anaerobic isolated from dog feces.</title>
        <authorList>
            <person name="Chang Y.-H."/>
            <person name="Paek J."/>
            <person name="Shin Y."/>
        </authorList>
    </citation>
    <scope>NUCLEOTIDE SEQUENCE [LARGE SCALE GENOMIC DNA]</scope>
    <source>
        <strain evidence="10">KCTC 15426</strain>
    </source>
</reference>
<sequence length="281" mass="31289">MSKKSKAMNGLQYIILTILSVISVFPFFWMVIAATNKSVDVTKGTLLPGTYFLENFNHLMESDLQYFQAFKNSLVIAIVTTTLAMVVSSAAGYAFEVYKSKARDRVFNIVLLSMMVPFAALMVPLFRLFGKFNDIPVLKLIGLNTSGSVVIIAVATAFLIFFFRQNTKTFPKELIEASRIDGLGEFKIFTRIYMPTMKSTYAAAIVVTFMTSWNNYLWPLIALQSEEKRTLPLVISAMGSSYTPDYGMMMTAVVLATLPTAILFFVMQKQFVAGMTGSVKG</sequence>